<dbReference type="GO" id="GO:0016020">
    <property type="term" value="C:membrane"/>
    <property type="evidence" value="ECO:0007669"/>
    <property type="project" value="UniProtKB-SubCell"/>
</dbReference>
<dbReference type="InterPro" id="IPR041489">
    <property type="entry name" value="PDZ_6"/>
</dbReference>
<evidence type="ECO:0000256" key="6">
    <source>
        <dbReference type="ARBA" id="ARBA00022801"/>
    </source>
</evidence>
<evidence type="ECO:0000256" key="2">
    <source>
        <dbReference type="ARBA" id="ARBA00004141"/>
    </source>
</evidence>
<dbReference type="InterPro" id="IPR036034">
    <property type="entry name" value="PDZ_sf"/>
</dbReference>
<dbReference type="Pfam" id="PF02163">
    <property type="entry name" value="Peptidase_M50"/>
    <property type="match status" value="1"/>
</dbReference>
<keyword evidence="10 11" id="KW-0472">Membrane</keyword>
<dbReference type="EMBL" id="FMXR01000006">
    <property type="protein sequence ID" value="SDB10144.1"/>
    <property type="molecule type" value="Genomic_DNA"/>
</dbReference>
<dbReference type="PANTHER" id="PTHR42837:SF2">
    <property type="entry name" value="MEMBRANE METALLOPROTEASE ARASP2, CHLOROPLASTIC-RELATED"/>
    <property type="match status" value="1"/>
</dbReference>
<reference evidence="13 14" key="1">
    <citation type="submission" date="2016-10" db="EMBL/GenBank/DDBJ databases">
        <authorList>
            <person name="de Groot N.N."/>
        </authorList>
    </citation>
    <scope>NUCLEOTIDE SEQUENCE [LARGE SCALE GENOMIC DNA]</scope>
    <source>
        <strain evidence="13 14">DSM 3217</strain>
    </source>
</reference>
<sequence>MTIIKIIIAIIIFSIIIIFHELGHFTFAKLNGIRVNEFSLGLGPTIFGIKKGETKYSLKLLPFGGACMMEGEDGESDDRRSFNSKSALARFSVIFAGPAFNFIMAFLFSVIIIGCIGVDQPVISSVMEGYPAEQAGIESGDVITKLNNTRIYTFRDISLYTLKHSGEEIVVTYEREGESHETTIVPVLDEESGRYMIGFYGSSAYEKVGPFKTIRYSIHEVKYWISYTLHSLFMLVTGEASMNDMSGPVGIIQTIGDTYESTVTSSGYYYAVLSLLNISVLLAANLGVINLLPLPALDGGRILFIIIEAIRRKKIDPNKEGIVHFIGFMILIVFIVVVMFNDIRKLFESLG</sequence>
<evidence type="ECO:0000313" key="14">
    <source>
        <dbReference type="Proteomes" id="UP000199228"/>
    </source>
</evidence>
<keyword evidence="6 11" id="KW-0378">Hydrolase</keyword>
<comment type="similarity">
    <text evidence="3 11">Belongs to the peptidase M50B family.</text>
</comment>
<dbReference type="Pfam" id="PF17820">
    <property type="entry name" value="PDZ_6"/>
    <property type="match status" value="1"/>
</dbReference>
<dbReference type="EC" id="3.4.24.-" evidence="11"/>
<dbReference type="GO" id="GO:0006508">
    <property type="term" value="P:proteolysis"/>
    <property type="evidence" value="ECO:0007669"/>
    <property type="project" value="UniProtKB-KW"/>
</dbReference>
<evidence type="ECO:0000256" key="7">
    <source>
        <dbReference type="ARBA" id="ARBA00022833"/>
    </source>
</evidence>
<dbReference type="RefSeq" id="WP_341443183.1">
    <property type="nucleotide sequence ID" value="NZ_FMXR01000006.1"/>
</dbReference>
<dbReference type="AlphaFoldDB" id="A0A1G6ANX5"/>
<dbReference type="CDD" id="cd06163">
    <property type="entry name" value="S2P-M50_PDZ_RseP-like"/>
    <property type="match status" value="1"/>
</dbReference>
<keyword evidence="14" id="KW-1185">Reference proteome</keyword>
<organism evidence="13 14">
    <name type="scientific">Eubacterium oxidoreducens</name>
    <dbReference type="NCBI Taxonomy" id="1732"/>
    <lineage>
        <taxon>Bacteria</taxon>
        <taxon>Bacillati</taxon>
        <taxon>Bacillota</taxon>
        <taxon>Clostridia</taxon>
        <taxon>Eubacteriales</taxon>
        <taxon>Eubacteriaceae</taxon>
        <taxon>Eubacterium</taxon>
    </lineage>
</organism>
<feature type="transmembrane region" description="Helical" evidence="11">
    <location>
        <begin position="268"/>
        <end position="292"/>
    </location>
</feature>
<accession>A0A1G6ANX5</accession>
<evidence type="ECO:0000256" key="3">
    <source>
        <dbReference type="ARBA" id="ARBA00007931"/>
    </source>
</evidence>
<keyword evidence="9 11" id="KW-0482">Metalloprotease</keyword>
<proteinExistence type="inferred from homology"/>
<evidence type="ECO:0000256" key="11">
    <source>
        <dbReference type="RuleBase" id="RU362031"/>
    </source>
</evidence>
<dbReference type="STRING" id="1732.SAMN02910417_00792"/>
<evidence type="ECO:0000313" key="13">
    <source>
        <dbReference type="EMBL" id="SDB10144.1"/>
    </source>
</evidence>
<dbReference type="SUPFAM" id="SSF50156">
    <property type="entry name" value="PDZ domain-like"/>
    <property type="match status" value="1"/>
</dbReference>
<evidence type="ECO:0000259" key="12">
    <source>
        <dbReference type="PROSITE" id="PS50106"/>
    </source>
</evidence>
<feature type="transmembrane region" description="Helical" evidence="11">
    <location>
        <begin position="88"/>
        <end position="114"/>
    </location>
</feature>
<evidence type="ECO:0000256" key="10">
    <source>
        <dbReference type="ARBA" id="ARBA00023136"/>
    </source>
</evidence>
<dbReference type="NCBIfam" id="TIGR00054">
    <property type="entry name" value="RIP metalloprotease RseP"/>
    <property type="match status" value="1"/>
</dbReference>
<keyword evidence="5 11" id="KW-0812">Transmembrane</keyword>
<gene>
    <name evidence="13" type="ORF">SAMN02910417_00792</name>
</gene>
<protein>
    <recommendedName>
        <fullName evidence="11">Zinc metalloprotease</fullName>
        <ecNumber evidence="11">3.4.24.-</ecNumber>
    </recommendedName>
</protein>
<feature type="domain" description="PDZ" evidence="12">
    <location>
        <begin position="122"/>
        <end position="177"/>
    </location>
</feature>
<evidence type="ECO:0000256" key="5">
    <source>
        <dbReference type="ARBA" id="ARBA00022692"/>
    </source>
</evidence>
<dbReference type="Proteomes" id="UP000199228">
    <property type="component" value="Unassembled WGS sequence"/>
</dbReference>
<keyword evidence="4 13" id="KW-0645">Protease</keyword>
<evidence type="ECO:0000256" key="4">
    <source>
        <dbReference type="ARBA" id="ARBA00022670"/>
    </source>
</evidence>
<keyword evidence="11" id="KW-0479">Metal-binding</keyword>
<keyword evidence="7 11" id="KW-0862">Zinc</keyword>
<name>A0A1G6ANX5_EUBOX</name>
<dbReference type="InterPro" id="IPR001478">
    <property type="entry name" value="PDZ"/>
</dbReference>
<dbReference type="GO" id="GO:0046872">
    <property type="term" value="F:metal ion binding"/>
    <property type="evidence" value="ECO:0007669"/>
    <property type="project" value="UniProtKB-KW"/>
</dbReference>
<feature type="transmembrane region" description="Helical" evidence="11">
    <location>
        <begin position="6"/>
        <end position="27"/>
    </location>
</feature>
<dbReference type="GO" id="GO:0004222">
    <property type="term" value="F:metalloendopeptidase activity"/>
    <property type="evidence" value="ECO:0007669"/>
    <property type="project" value="InterPro"/>
</dbReference>
<dbReference type="InterPro" id="IPR008915">
    <property type="entry name" value="Peptidase_M50"/>
</dbReference>
<comment type="subcellular location">
    <subcellularLocation>
        <location evidence="2">Membrane</location>
        <topology evidence="2">Multi-pass membrane protein</topology>
    </subcellularLocation>
</comment>
<comment type="cofactor">
    <cofactor evidence="1 11">
        <name>Zn(2+)</name>
        <dbReference type="ChEBI" id="CHEBI:29105"/>
    </cofactor>
</comment>
<dbReference type="SMART" id="SM00228">
    <property type="entry name" value="PDZ"/>
    <property type="match status" value="1"/>
</dbReference>
<keyword evidence="8 11" id="KW-1133">Transmembrane helix</keyword>
<feature type="transmembrane region" description="Helical" evidence="11">
    <location>
        <begin position="321"/>
        <end position="340"/>
    </location>
</feature>
<dbReference type="CDD" id="cd23081">
    <property type="entry name" value="cpPDZ_EcRseP-like"/>
    <property type="match status" value="1"/>
</dbReference>
<dbReference type="Gene3D" id="2.30.42.10">
    <property type="match status" value="1"/>
</dbReference>
<evidence type="ECO:0000256" key="9">
    <source>
        <dbReference type="ARBA" id="ARBA00023049"/>
    </source>
</evidence>
<evidence type="ECO:0000256" key="1">
    <source>
        <dbReference type="ARBA" id="ARBA00001947"/>
    </source>
</evidence>
<dbReference type="PROSITE" id="PS50106">
    <property type="entry name" value="PDZ"/>
    <property type="match status" value="1"/>
</dbReference>
<dbReference type="PANTHER" id="PTHR42837">
    <property type="entry name" value="REGULATOR OF SIGMA-E PROTEASE RSEP"/>
    <property type="match status" value="1"/>
</dbReference>
<evidence type="ECO:0000256" key="8">
    <source>
        <dbReference type="ARBA" id="ARBA00022989"/>
    </source>
</evidence>
<dbReference type="InterPro" id="IPR004387">
    <property type="entry name" value="Pept_M50_Zn"/>
</dbReference>